<dbReference type="Proteomes" id="UP000002301">
    <property type="component" value="Chromosome 2"/>
</dbReference>
<dbReference type="STRING" id="439375.Oant_3770"/>
<protein>
    <submittedName>
        <fullName evidence="2">Uncharacterized protein</fullName>
    </submittedName>
</protein>
<feature type="transmembrane region" description="Helical" evidence="1">
    <location>
        <begin position="39"/>
        <end position="61"/>
    </location>
</feature>
<dbReference type="KEGG" id="oan:Oant_3770"/>
<accession>A6X5H2</accession>
<evidence type="ECO:0000256" key="1">
    <source>
        <dbReference type="SAM" id="Phobius"/>
    </source>
</evidence>
<reference evidence="2 3" key="1">
    <citation type="journal article" date="2011" name="J. Bacteriol.">
        <title>Genome of Ochrobactrum anthropi ATCC 49188 T, a versatile opportunistic pathogen and symbiont of several eukaryotic hosts.</title>
        <authorList>
            <person name="Chain P.S."/>
            <person name="Lang D.M."/>
            <person name="Comerci D.J."/>
            <person name="Malfatti S.A."/>
            <person name="Vergez L.M."/>
            <person name="Shin M."/>
            <person name="Ugalde R.A."/>
            <person name="Garcia E."/>
            <person name="Tolmasky M.E."/>
        </authorList>
    </citation>
    <scope>NUCLEOTIDE SEQUENCE [LARGE SCALE GENOMIC DNA]</scope>
    <source>
        <strain evidence="3">ATCC 49188 / DSM 6882 / CCUG 24695 / JCM 21032 / LMG 3331 / NBRC 15819 / NCTC 12168 / Alc 37</strain>
    </source>
</reference>
<keyword evidence="1" id="KW-1133">Transmembrane helix</keyword>
<keyword evidence="1" id="KW-0472">Membrane</keyword>
<keyword evidence="1" id="KW-0812">Transmembrane</keyword>
<name>A6X5H2_BRUA4</name>
<keyword evidence="3" id="KW-1185">Reference proteome</keyword>
<gene>
    <name evidence="2" type="ordered locus">Oant_3770</name>
</gene>
<evidence type="ECO:0000313" key="3">
    <source>
        <dbReference type="Proteomes" id="UP000002301"/>
    </source>
</evidence>
<evidence type="ECO:0000313" key="2">
    <source>
        <dbReference type="EMBL" id="ABS16476.1"/>
    </source>
</evidence>
<organism evidence="2 3">
    <name type="scientific">Brucella anthropi (strain ATCC 49188 / DSM 6882 / CCUG 24695 / JCM 21032 / LMG 3331 / NBRC 15819 / NCTC 12168 / Alc 37)</name>
    <name type="common">Ochrobactrum anthropi</name>
    <dbReference type="NCBI Taxonomy" id="439375"/>
    <lineage>
        <taxon>Bacteria</taxon>
        <taxon>Pseudomonadati</taxon>
        <taxon>Pseudomonadota</taxon>
        <taxon>Alphaproteobacteria</taxon>
        <taxon>Hyphomicrobiales</taxon>
        <taxon>Brucellaceae</taxon>
        <taxon>Brucella/Ochrobactrum group</taxon>
        <taxon>Brucella</taxon>
    </lineage>
</organism>
<dbReference type="AlphaFoldDB" id="A6X5H2"/>
<sequence length="73" mass="7773">MGQIAVVANAIFRQLVFAGAGDEDTAFPFLTAVCLPNFIASYFIAMSIAGWCCVYCSKLLLVSIAWNAGVHAI</sequence>
<proteinExistence type="predicted"/>
<dbReference type="EMBL" id="CP000759">
    <property type="protein sequence ID" value="ABS16476.1"/>
    <property type="molecule type" value="Genomic_DNA"/>
</dbReference>
<dbReference type="HOGENOM" id="CLU_2701129_0_0_5"/>